<accession>A0A9D2DFE4</accession>
<reference evidence="12" key="2">
    <citation type="submission" date="2021-04" db="EMBL/GenBank/DDBJ databases">
        <authorList>
            <person name="Gilroy R."/>
        </authorList>
    </citation>
    <scope>NUCLEOTIDE SEQUENCE</scope>
    <source>
        <strain evidence="12">ChiHjej11B10-19426</strain>
    </source>
</reference>
<name>A0A9D2DFE4_9BACT</name>
<dbReference type="InterPro" id="IPR005845">
    <property type="entry name" value="A-D-PHexomutase_a/b/a-II"/>
</dbReference>
<evidence type="ECO:0000259" key="11">
    <source>
        <dbReference type="Pfam" id="PF02880"/>
    </source>
</evidence>
<dbReference type="InterPro" id="IPR005846">
    <property type="entry name" value="A-D-PHexomutase_a/b/a-III"/>
</dbReference>
<dbReference type="Proteomes" id="UP000824014">
    <property type="component" value="Unassembled WGS sequence"/>
</dbReference>
<protein>
    <submittedName>
        <fullName evidence="12">Phospho-sugar mutase</fullName>
    </submittedName>
</protein>
<dbReference type="PANTHER" id="PTHR45745:SF1">
    <property type="entry name" value="PHOSPHOGLUCOMUTASE 2B-RELATED"/>
    <property type="match status" value="1"/>
</dbReference>
<dbReference type="GO" id="GO:0006166">
    <property type="term" value="P:purine ribonucleoside salvage"/>
    <property type="evidence" value="ECO:0007669"/>
    <property type="project" value="TreeGrafter"/>
</dbReference>
<evidence type="ECO:0000256" key="7">
    <source>
        <dbReference type="RuleBase" id="RU004326"/>
    </source>
</evidence>
<dbReference type="GO" id="GO:0000287">
    <property type="term" value="F:magnesium ion binding"/>
    <property type="evidence" value="ECO:0007669"/>
    <property type="project" value="InterPro"/>
</dbReference>
<proteinExistence type="inferred from homology"/>
<dbReference type="Pfam" id="PF00408">
    <property type="entry name" value="PGM_PMM_IV"/>
    <property type="match status" value="1"/>
</dbReference>
<organism evidence="12 13">
    <name type="scientific">Candidatus Tidjanibacter faecipullorum</name>
    <dbReference type="NCBI Taxonomy" id="2838766"/>
    <lineage>
        <taxon>Bacteria</taxon>
        <taxon>Pseudomonadati</taxon>
        <taxon>Bacteroidota</taxon>
        <taxon>Bacteroidia</taxon>
        <taxon>Bacteroidales</taxon>
        <taxon>Rikenellaceae</taxon>
        <taxon>Tidjanibacter</taxon>
    </lineage>
</organism>
<dbReference type="Pfam" id="PF02878">
    <property type="entry name" value="PGM_PMM_I"/>
    <property type="match status" value="1"/>
</dbReference>
<dbReference type="PRINTS" id="PR00509">
    <property type="entry name" value="PGMPMM"/>
</dbReference>
<dbReference type="GO" id="GO:0005975">
    <property type="term" value="P:carbohydrate metabolic process"/>
    <property type="evidence" value="ECO:0007669"/>
    <property type="project" value="InterPro"/>
</dbReference>
<evidence type="ECO:0000256" key="5">
    <source>
        <dbReference type="ARBA" id="ARBA00022842"/>
    </source>
</evidence>
<keyword evidence="3" id="KW-0597">Phosphoprotein</keyword>
<dbReference type="EMBL" id="DXCC01000031">
    <property type="protein sequence ID" value="HIZ15880.1"/>
    <property type="molecule type" value="Genomic_DNA"/>
</dbReference>
<feature type="domain" description="Alpha-D-phosphohexomutase alpha/beta/alpha" evidence="11">
    <location>
        <begin position="325"/>
        <end position="449"/>
    </location>
</feature>
<keyword evidence="4 7" id="KW-0479">Metal-binding</keyword>
<dbReference type="AlphaFoldDB" id="A0A9D2DFE4"/>
<evidence type="ECO:0000259" key="10">
    <source>
        <dbReference type="Pfam" id="PF02879"/>
    </source>
</evidence>
<evidence type="ECO:0000259" key="9">
    <source>
        <dbReference type="Pfam" id="PF02878"/>
    </source>
</evidence>
<dbReference type="InterPro" id="IPR036900">
    <property type="entry name" value="A-D-PHexomutase_C_sf"/>
</dbReference>
<dbReference type="Pfam" id="PF02879">
    <property type="entry name" value="PGM_PMM_II"/>
    <property type="match status" value="1"/>
</dbReference>
<feature type="domain" description="Alpha-D-phosphohexomutase C-terminal" evidence="8">
    <location>
        <begin position="518"/>
        <end position="550"/>
    </location>
</feature>
<dbReference type="Pfam" id="PF02880">
    <property type="entry name" value="PGM_PMM_III"/>
    <property type="match status" value="1"/>
</dbReference>
<evidence type="ECO:0000313" key="13">
    <source>
        <dbReference type="Proteomes" id="UP000824014"/>
    </source>
</evidence>
<dbReference type="InterPro" id="IPR016066">
    <property type="entry name" value="A-D-PHexomutase_CS"/>
</dbReference>
<dbReference type="PROSITE" id="PS00710">
    <property type="entry name" value="PGM_PMM"/>
    <property type="match status" value="1"/>
</dbReference>
<keyword evidence="5 7" id="KW-0460">Magnesium</keyword>
<evidence type="ECO:0000259" key="8">
    <source>
        <dbReference type="Pfam" id="PF00408"/>
    </source>
</evidence>
<evidence type="ECO:0000256" key="3">
    <source>
        <dbReference type="ARBA" id="ARBA00022553"/>
    </source>
</evidence>
<sequence>MATAIDEKVLNKARIWLNGNYDEATKRAVKSLIDNDPNELTESFYRDLEFGTAGLRGIMGVGTNRMNIYTVGMATQGLANYLSKAFAGQEIRVVVSHDCRNHSREFAERTADILASNGFRVLLFDSLRPTPELSFAIRELKCQSGVMITASHNPREYNGYKVFWSDGSQVVAPHDRNIMDEVAKITDVEQIRHGEHAENITLLDEKFDETFLACVKSLSLSPEAVAAHHDMKIVYTPLHGCGYRLVPEALRGFGFTNVSLVAEQTVIDGNFPTVESPNPEERTAMRMAIEQAVRERAELVLATDPDSDRLGVAVPDENGEYVLLNGNQTCVLLTYYLCRRWSELGRLNGKQFVVKTIVTSDMVAEVARRFGVQVYECLTGFKYIAGIIRRQEPLGGEYIGGGEESFGYLPETFVRDKDAVSSCALAAEAAAWARSQGMTLWQLVKQLYVEFGFYKEGLVSLVRKGKEGQEEIRQMMADWRKTPPRIIAGSSVARIRDYSTGEDCDLTTGKVTPIEMERSNVLQFVTADKTVVSVRPSGTEPKIKFYFSVHEPLASTDEYDVVDAKLEAKLDRIRHDLKLE</sequence>
<dbReference type="InterPro" id="IPR005843">
    <property type="entry name" value="A-D-PHexomutase_C"/>
</dbReference>
<dbReference type="InterPro" id="IPR005841">
    <property type="entry name" value="Alpha-D-phosphohexomutase_SF"/>
</dbReference>
<dbReference type="InterPro" id="IPR005844">
    <property type="entry name" value="A-D-PHexomutase_a/b/a-I"/>
</dbReference>
<dbReference type="SUPFAM" id="SSF53738">
    <property type="entry name" value="Phosphoglucomutase, first 3 domains"/>
    <property type="match status" value="3"/>
</dbReference>
<gene>
    <name evidence="12" type="ORF">H9816_08265</name>
</gene>
<dbReference type="Gene3D" id="3.30.310.50">
    <property type="entry name" value="Alpha-D-phosphohexomutase, C-terminal domain"/>
    <property type="match status" value="1"/>
</dbReference>
<keyword evidence="6" id="KW-0413">Isomerase</keyword>
<feature type="domain" description="Alpha-D-phosphohexomutase alpha/beta/alpha" evidence="9">
    <location>
        <begin position="49"/>
        <end position="187"/>
    </location>
</feature>
<evidence type="ECO:0000313" key="12">
    <source>
        <dbReference type="EMBL" id="HIZ15880.1"/>
    </source>
</evidence>
<dbReference type="GO" id="GO:0008973">
    <property type="term" value="F:phosphopentomutase activity"/>
    <property type="evidence" value="ECO:0007669"/>
    <property type="project" value="TreeGrafter"/>
</dbReference>
<evidence type="ECO:0000256" key="1">
    <source>
        <dbReference type="ARBA" id="ARBA00001946"/>
    </source>
</evidence>
<dbReference type="PANTHER" id="PTHR45745">
    <property type="entry name" value="PHOSPHOMANNOMUTASE 45A"/>
    <property type="match status" value="1"/>
</dbReference>
<dbReference type="InterPro" id="IPR016055">
    <property type="entry name" value="A-D-PHexomutase_a/b/a-I/II/III"/>
</dbReference>
<evidence type="ECO:0000256" key="2">
    <source>
        <dbReference type="ARBA" id="ARBA00010231"/>
    </source>
</evidence>
<evidence type="ECO:0000256" key="4">
    <source>
        <dbReference type="ARBA" id="ARBA00022723"/>
    </source>
</evidence>
<comment type="caution">
    <text evidence="12">The sequence shown here is derived from an EMBL/GenBank/DDBJ whole genome shotgun (WGS) entry which is preliminary data.</text>
</comment>
<reference evidence="12" key="1">
    <citation type="journal article" date="2021" name="PeerJ">
        <title>Extensive microbial diversity within the chicken gut microbiome revealed by metagenomics and culture.</title>
        <authorList>
            <person name="Gilroy R."/>
            <person name="Ravi A."/>
            <person name="Getino M."/>
            <person name="Pursley I."/>
            <person name="Horton D.L."/>
            <person name="Alikhan N.F."/>
            <person name="Baker D."/>
            <person name="Gharbi K."/>
            <person name="Hall N."/>
            <person name="Watson M."/>
            <person name="Adriaenssens E.M."/>
            <person name="Foster-Nyarko E."/>
            <person name="Jarju S."/>
            <person name="Secka A."/>
            <person name="Antonio M."/>
            <person name="Oren A."/>
            <person name="Chaudhuri R.R."/>
            <person name="La Ragione R."/>
            <person name="Hildebrand F."/>
            <person name="Pallen M.J."/>
        </authorList>
    </citation>
    <scope>NUCLEOTIDE SEQUENCE</scope>
    <source>
        <strain evidence="12">ChiHjej11B10-19426</strain>
    </source>
</reference>
<comment type="cofactor">
    <cofactor evidence="1">
        <name>Mg(2+)</name>
        <dbReference type="ChEBI" id="CHEBI:18420"/>
    </cofactor>
</comment>
<dbReference type="Gene3D" id="3.40.120.10">
    <property type="entry name" value="Alpha-D-Glucose-1,6-Bisphosphate, subunit A, domain 3"/>
    <property type="match status" value="3"/>
</dbReference>
<dbReference type="CDD" id="cd05799">
    <property type="entry name" value="PGM2"/>
    <property type="match status" value="1"/>
</dbReference>
<evidence type="ECO:0000256" key="6">
    <source>
        <dbReference type="ARBA" id="ARBA00023235"/>
    </source>
</evidence>
<dbReference type="SUPFAM" id="SSF55957">
    <property type="entry name" value="Phosphoglucomutase, C-terminal domain"/>
    <property type="match status" value="1"/>
</dbReference>
<comment type="similarity">
    <text evidence="2 7">Belongs to the phosphohexose mutase family.</text>
</comment>
<feature type="domain" description="Alpha-D-phosphohexomutase alpha/beta/alpha" evidence="10">
    <location>
        <begin position="223"/>
        <end position="319"/>
    </location>
</feature>